<dbReference type="InterPro" id="IPR010982">
    <property type="entry name" value="Lambda_DNA-bd_dom_sf"/>
</dbReference>
<dbReference type="CDD" id="cd00093">
    <property type="entry name" value="HTH_XRE"/>
    <property type="match status" value="1"/>
</dbReference>
<reference evidence="2 3" key="1">
    <citation type="journal article" date="2015" name="Genome Announc.">
        <title>Expanding the biotechnology potential of lactobacilli through comparative genomics of 213 strains and associated genera.</title>
        <authorList>
            <person name="Sun Z."/>
            <person name="Harris H.M."/>
            <person name="McCann A."/>
            <person name="Guo C."/>
            <person name="Argimon S."/>
            <person name="Zhang W."/>
            <person name="Yang X."/>
            <person name="Jeffery I.B."/>
            <person name="Cooney J.C."/>
            <person name="Kagawa T.F."/>
            <person name="Liu W."/>
            <person name="Song Y."/>
            <person name="Salvetti E."/>
            <person name="Wrobel A."/>
            <person name="Rasinkangas P."/>
            <person name="Parkhill J."/>
            <person name="Rea M.C."/>
            <person name="O'Sullivan O."/>
            <person name="Ritari J."/>
            <person name="Douillard F.P."/>
            <person name="Paul Ross R."/>
            <person name="Yang R."/>
            <person name="Briner A.E."/>
            <person name="Felis G.E."/>
            <person name="de Vos W.M."/>
            <person name="Barrangou R."/>
            <person name="Klaenhammer T.R."/>
            <person name="Caufield P.W."/>
            <person name="Cui Y."/>
            <person name="Zhang H."/>
            <person name="O'Toole P.W."/>
        </authorList>
    </citation>
    <scope>NUCLEOTIDE SEQUENCE [LARGE SCALE GENOMIC DNA]</scope>
    <source>
        <strain evidence="2 3">DSM 20623</strain>
    </source>
</reference>
<dbReference type="Pfam" id="PF01381">
    <property type="entry name" value="HTH_3"/>
    <property type="match status" value="1"/>
</dbReference>
<dbReference type="AlphaFoldDB" id="A0A0R2HWX6"/>
<protein>
    <recommendedName>
        <fullName evidence="1">HTH cro/C1-type domain-containing protein</fullName>
    </recommendedName>
</protein>
<comment type="caution">
    <text evidence="2">The sequence shown here is derived from an EMBL/GenBank/DDBJ whole genome shotgun (WGS) entry which is preliminary data.</text>
</comment>
<accession>A0A0R2HWX6</accession>
<dbReference type="InterPro" id="IPR011990">
    <property type="entry name" value="TPR-like_helical_dom_sf"/>
</dbReference>
<sequence length="299" mass="34959">MIILGKKIKKIRKQQKLTQKDLSQGICTQVTISKIENYDKLPNLIILNNICKRLGIPINEVCIENSNDHSNYVFFQSLEEFCDNQQYLKAHQFIEKHNPKVKSFTSLETKYYNYFLGLTQLYVFKSLEDSLYYFNLVLLMENPTAMIDFVDVLTTNAIGVAYQLQKDSVKALTYFEKSIKQLQKFDQVDAIPYQQLIHLYLNTTEFFNSNQQYTKTFKLYKHAQKIIQKQNLTKRVDELYYEMGNTFFAINDSKQANKNYLLALATAYLNGNETLLTKIKSKLIASPFNQVLALFEEDI</sequence>
<dbReference type="PANTHER" id="PTHR37038">
    <property type="entry name" value="TRANSCRIPTIONAL REGULATOR-RELATED"/>
    <property type="match status" value="1"/>
</dbReference>
<dbReference type="Gene3D" id="1.25.40.10">
    <property type="entry name" value="Tetratricopeptide repeat domain"/>
    <property type="match status" value="1"/>
</dbReference>
<dbReference type="EMBL" id="JQBS01000017">
    <property type="protein sequence ID" value="KRN56878.1"/>
    <property type="molecule type" value="Genomic_DNA"/>
</dbReference>
<dbReference type="GO" id="GO:0003677">
    <property type="term" value="F:DNA binding"/>
    <property type="evidence" value="ECO:0007669"/>
    <property type="project" value="InterPro"/>
</dbReference>
<gene>
    <name evidence="2" type="ORF">IV74_GL000526</name>
</gene>
<feature type="domain" description="HTH cro/C1-type" evidence="1">
    <location>
        <begin position="8"/>
        <end position="61"/>
    </location>
</feature>
<organism evidence="2 3">
    <name type="scientific">Carnobacterium divergens DSM 20623</name>
    <dbReference type="NCBI Taxonomy" id="1449336"/>
    <lineage>
        <taxon>Bacteria</taxon>
        <taxon>Bacillati</taxon>
        <taxon>Bacillota</taxon>
        <taxon>Bacilli</taxon>
        <taxon>Lactobacillales</taxon>
        <taxon>Carnobacteriaceae</taxon>
        <taxon>Carnobacterium</taxon>
    </lineage>
</organism>
<dbReference type="InterPro" id="IPR001387">
    <property type="entry name" value="Cro/C1-type_HTH"/>
</dbReference>
<dbReference type="SUPFAM" id="SSF48452">
    <property type="entry name" value="TPR-like"/>
    <property type="match status" value="1"/>
</dbReference>
<dbReference type="SMART" id="SM00530">
    <property type="entry name" value="HTH_XRE"/>
    <property type="match status" value="1"/>
</dbReference>
<dbReference type="PROSITE" id="PS50943">
    <property type="entry name" value="HTH_CROC1"/>
    <property type="match status" value="1"/>
</dbReference>
<dbReference type="SUPFAM" id="SSF47413">
    <property type="entry name" value="lambda repressor-like DNA-binding domains"/>
    <property type="match status" value="1"/>
</dbReference>
<dbReference type="eggNOG" id="COG1396">
    <property type="taxonomic scope" value="Bacteria"/>
</dbReference>
<dbReference type="Proteomes" id="UP000051658">
    <property type="component" value="Unassembled WGS sequence"/>
</dbReference>
<dbReference type="GeneID" id="89587819"/>
<dbReference type="PATRIC" id="fig|1449336.4.peg.538"/>
<proteinExistence type="predicted"/>
<dbReference type="InterPro" id="IPR053163">
    <property type="entry name" value="HTH-type_regulator_Rgg"/>
</dbReference>
<keyword evidence="3" id="KW-1185">Reference proteome</keyword>
<dbReference type="RefSeq" id="WP_034572244.1">
    <property type="nucleotide sequence ID" value="NZ_JQBS01000017.1"/>
</dbReference>
<dbReference type="PANTHER" id="PTHR37038:SF14">
    <property type="entry name" value="TRANSCRIPTIONAL ACTIVATOR"/>
    <property type="match status" value="1"/>
</dbReference>
<name>A0A0R2HWX6_CARDV</name>
<evidence type="ECO:0000313" key="2">
    <source>
        <dbReference type="EMBL" id="KRN56878.1"/>
    </source>
</evidence>
<evidence type="ECO:0000313" key="3">
    <source>
        <dbReference type="Proteomes" id="UP000051658"/>
    </source>
</evidence>
<evidence type="ECO:0000259" key="1">
    <source>
        <dbReference type="PROSITE" id="PS50943"/>
    </source>
</evidence>